<gene>
    <name evidence="3" type="ORF">MJ956_13460</name>
</gene>
<dbReference type="InterPro" id="IPR002477">
    <property type="entry name" value="Peptidoglycan-bd-like"/>
</dbReference>
<keyword evidence="3" id="KW-0378">Hydrolase</keyword>
<dbReference type="InterPro" id="IPR036366">
    <property type="entry name" value="PGBDSf"/>
</dbReference>
<dbReference type="GO" id="GO:0004252">
    <property type="term" value="F:serine-type endopeptidase activity"/>
    <property type="evidence" value="ECO:0007669"/>
    <property type="project" value="InterPro"/>
</dbReference>
<dbReference type="PANTHER" id="PTHR43019">
    <property type="entry name" value="SERINE ENDOPROTEASE DEGS"/>
    <property type="match status" value="1"/>
</dbReference>
<dbReference type="SUPFAM" id="SSF50494">
    <property type="entry name" value="Trypsin-like serine proteases"/>
    <property type="match status" value="1"/>
</dbReference>
<reference evidence="3" key="1">
    <citation type="submission" date="2022-03" db="EMBL/GenBank/DDBJ databases">
        <title>Aurantimonas Liuensis sp. Nov., isolated from the hadal seawater of the Mariana Trench.</title>
        <authorList>
            <person name="Liu R."/>
        </authorList>
    </citation>
    <scope>NUCLEOTIDE SEQUENCE</scope>
    <source>
        <strain evidence="3">LRZ36</strain>
    </source>
</reference>
<dbReference type="GO" id="GO:0006508">
    <property type="term" value="P:proteolysis"/>
    <property type="evidence" value="ECO:0007669"/>
    <property type="project" value="UniProtKB-KW"/>
</dbReference>
<dbReference type="SUPFAM" id="SSF47090">
    <property type="entry name" value="PGBD-like"/>
    <property type="match status" value="1"/>
</dbReference>
<dbReference type="Gene3D" id="1.10.101.10">
    <property type="entry name" value="PGBD-like superfamily/PGBD"/>
    <property type="match status" value="1"/>
</dbReference>
<protein>
    <submittedName>
        <fullName evidence="3">Serine protease</fullName>
    </submittedName>
</protein>
<dbReference type="Proteomes" id="UP001155220">
    <property type="component" value="Unassembled WGS sequence"/>
</dbReference>
<evidence type="ECO:0000256" key="1">
    <source>
        <dbReference type="SAM" id="Phobius"/>
    </source>
</evidence>
<dbReference type="RefSeq" id="WP_253964959.1">
    <property type="nucleotide sequence ID" value="NZ_JALHBS010000081.1"/>
</dbReference>
<dbReference type="AlphaFoldDB" id="A0A9X2HFN8"/>
<dbReference type="Gene3D" id="2.40.10.10">
    <property type="entry name" value="Trypsin-like serine proteases"/>
    <property type="match status" value="2"/>
</dbReference>
<dbReference type="PRINTS" id="PR00834">
    <property type="entry name" value="PROTEASES2C"/>
</dbReference>
<evidence type="ECO:0000313" key="4">
    <source>
        <dbReference type="Proteomes" id="UP001155220"/>
    </source>
</evidence>
<dbReference type="InterPro" id="IPR009003">
    <property type="entry name" value="Peptidase_S1_PA"/>
</dbReference>
<dbReference type="Pfam" id="PF01471">
    <property type="entry name" value="PG_binding_1"/>
    <property type="match status" value="1"/>
</dbReference>
<dbReference type="InterPro" id="IPR001940">
    <property type="entry name" value="Peptidase_S1C"/>
</dbReference>
<dbReference type="EMBL" id="JALHBS010000081">
    <property type="protein sequence ID" value="MCP3056144.1"/>
    <property type="molecule type" value="Genomic_DNA"/>
</dbReference>
<feature type="transmembrane region" description="Helical" evidence="1">
    <location>
        <begin position="31"/>
        <end position="52"/>
    </location>
</feature>
<keyword evidence="1" id="KW-0472">Membrane</keyword>
<dbReference type="InterPro" id="IPR036365">
    <property type="entry name" value="PGBD-like_sf"/>
</dbReference>
<accession>A0A9X2HFN8</accession>
<keyword evidence="4" id="KW-1185">Reference proteome</keyword>
<dbReference type="InterPro" id="IPR043504">
    <property type="entry name" value="Peptidase_S1_PA_chymotrypsin"/>
</dbReference>
<evidence type="ECO:0000259" key="2">
    <source>
        <dbReference type="Pfam" id="PF01471"/>
    </source>
</evidence>
<keyword evidence="1" id="KW-1133">Transmembrane helix</keyword>
<organism evidence="3 4">
    <name type="scientific">Aurantimonas marianensis</name>
    <dbReference type="NCBI Taxonomy" id="2920428"/>
    <lineage>
        <taxon>Bacteria</taxon>
        <taxon>Pseudomonadati</taxon>
        <taxon>Pseudomonadota</taxon>
        <taxon>Alphaproteobacteria</taxon>
        <taxon>Hyphomicrobiales</taxon>
        <taxon>Aurantimonadaceae</taxon>
        <taxon>Aurantimonas</taxon>
    </lineage>
</organism>
<dbReference type="Pfam" id="PF13365">
    <property type="entry name" value="Trypsin_2"/>
    <property type="match status" value="1"/>
</dbReference>
<proteinExistence type="predicted"/>
<sequence>MNFAWIETGLAAFLSCHRTVMGDGMRRVTKVLLAGIALAVAPLAPLAAVAQVSELSIAYNSQTDTDFRKGLQIRLAWTGDYVGAFDGSIDAASLRAIRDFQARHGMTPSGVIDEAMLGLLIAQSDEAEMALGMTLVDDAATGARAALPLALVRDFGATEVGNLWRSSDNAVEIETVRIADTGQTIRGLFDVLSVPTASRSVSDAEFGGAWFVLRGQEAGRSYVMRFAGRAGDLRGLSISYTASEAARMAPYAVVASNLFDAFAGEPLPPLVASNEANPFSSMLARKRDVDAPDARYAMAYSDPARPHLFEIPGETASAAIQPDAQQFDMAGTGFVVSRDGWLLTNAHVVKACEAVLVGDLGAASQTIIDPANDLALIKVDGALGEPLEISAGKPRLGEDILALGYPLRSILADSLNVTRGNVSSLLGLMNDPRYLQISAAVQPGNSGGPLVDLAGRVVGVVTAKLNAVAVADATGDIPQSINFAIRPDAAAAFLSANGIAYETADPSEPLATVPDATAEVKDSILPILCVGS</sequence>
<feature type="domain" description="Peptidoglycan binding-like" evidence="2">
    <location>
        <begin position="69"/>
        <end position="119"/>
    </location>
</feature>
<keyword evidence="3" id="KW-0645">Protease</keyword>
<comment type="caution">
    <text evidence="3">The sequence shown here is derived from an EMBL/GenBank/DDBJ whole genome shotgun (WGS) entry which is preliminary data.</text>
</comment>
<dbReference type="PANTHER" id="PTHR43019:SF23">
    <property type="entry name" value="PROTEASE DO-LIKE 5, CHLOROPLASTIC"/>
    <property type="match status" value="1"/>
</dbReference>
<keyword evidence="1" id="KW-0812">Transmembrane</keyword>
<evidence type="ECO:0000313" key="3">
    <source>
        <dbReference type="EMBL" id="MCP3056144.1"/>
    </source>
</evidence>
<name>A0A9X2HFN8_9HYPH</name>